<dbReference type="InterPro" id="IPR001789">
    <property type="entry name" value="Sig_transdc_resp-reg_receiver"/>
</dbReference>
<evidence type="ECO:0000256" key="4">
    <source>
        <dbReference type="ARBA" id="ARBA00023125"/>
    </source>
</evidence>
<evidence type="ECO:0000256" key="6">
    <source>
        <dbReference type="PROSITE-ProRule" id="PRU00169"/>
    </source>
</evidence>
<dbReference type="SUPFAM" id="SSF52172">
    <property type="entry name" value="CheY-like"/>
    <property type="match status" value="1"/>
</dbReference>
<dbReference type="SUPFAM" id="SSF55073">
    <property type="entry name" value="Nucleotide cyclase"/>
    <property type="match status" value="1"/>
</dbReference>
<dbReference type="Gene3D" id="3.30.70.270">
    <property type="match status" value="1"/>
</dbReference>
<dbReference type="InterPro" id="IPR043128">
    <property type="entry name" value="Rev_trsase/Diguanyl_cyclase"/>
</dbReference>
<dbReference type="InterPro" id="IPR050469">
    <property type="entry name" value="Diguanylate_Cyclase"/>
</dbReference>
<keyword evidence="1 6" id="KW-0597">Phosphoprotein</keyword>
<feature type="modified residue" description="4-aspartylphosphate" evidence="6">
    <location>
        <position position="86"/>
    </location>
</feature>
<dbReference type="PROSITE" id="PS50887">
    <property type="entry name" value="GGDEF"/>
    <property type="match status" value="1"/>
</dbReference>
<keyword evidence="3" id="KW-0805">Transcription regulation</keyword>
<dbReference type="EMBL" id="WJJP01000520">
    <property type="protein sequence ID" value="MBD3326055.1"/>
    <property type="molecule type" value="Genomic_DNA"/>
</dbReference>
<evidence type="ECO:0000256" key="5">
    <source>
        <dbReference type="ARBA" id="ARBA00023163"/>
    </source>
</evidence>
<dbReference type="AlphaFoldDB" id="A0A9D5Q6R1"/>
<keyword evidence="5" id="KW-0804">Transcription</keyword>
<dbReference type="PANTHER" id="PTHR45138">
    <property type="entry name" value="REGULATORY COMPONENTS OF SENSORY TRANSDUCTION SYSTEM"/>
    <property type="match status" value="1"/>
</dbReference>
<dbReference type="Pfam" id="PF00072">
    <property type="entry name" value="Response_reg"/>
    <property type="match status" value="1"/>
</dbReference>
<evidence type="ECO:0000256" key="2">
    <source>
        <dbReference type="ARBA" id="ARBA00023012"/>
    </source>
</evidence>
<dbReference type="InterPro" id="IPR000160">
    <property type="entry name" value="GGDEF_dom"/>
</dbReference>
<dbReference type="Gene3D" id="3.40.50.2300">
    <property type="match status" value="1"/>
</dbReference>
<dbReference type="InterPro" id="IPR029787">
    <property type="entry name" value="Nucleotide_cyclase"/>
</dbReference>
<name>A0A9D5Q6R1_9BACT</name>
<evidence type="ECO:0000313" key="9">
    <source>
        <dbReference type="EMBL" id="MBD3326055.1"/>
    </source>
</evidence>
<organism evidence="9 10">
    <name type="scientific">candidate division KSB3 bacterium</name>
    <dbReference type="NCBI Taxonomy" id="2044937"/>
    <lineage>
        <taxon>Bacteria</taxon>
        <taxon>candidate division KSB3</taxon>
    </lineage>
</organism>
<evidence type="ECO:0000256" key="3">
    <source>
        <dbReference type="ARBA" id="ARBA00023015"/>
    </source>
</evidence>
<dbReference type="GO" id="GO:0043709">
    <property type="term" value="P:cell adhesion involved in single-species biofilm formation"/>
    <property type="evidence" value="ECO:0007669"/>
    <property type="project" value="TreeGrafter"/>
</dbReference>
<dbReference type="SMART" id="SM00448">
    <property type="entry name" value="REC"/>
    <property type="match status" value="1"/>
</dbReference>
<accession>A0A9D5Q6R1</accession>
<dbReference type="CDD" id="cd01949">
    <property type="entry name" value="GGDEF"/>
    <property type="match status" value="1"/>
</dbReference>
<dbReference type="PROSITE" id="PS50110">
    <property type="entry name" value="RESPONSE_REGULATORY"/>
    <property type="match status" value="1"/>
</dbReference>
<dbReference type="GO" id="GO:0003677">
    <property type="term" value="F:DNA binding"/>
    <property type="evidence" value="ECO:0007669"/>
    <property type="project" value="UniProtKB-KW"/>
</dbReference>
<dbReference type="NCBIfam" id="TIGR00254">
    <property type="entry name" value="GGDEF"/>
    <property type="match status" value="1"/>
</dbReference>
<dbReference type="CDD" id="cd17574">
    <property type="entry name" value="REC_OmpR"/>
    <property type="match status" value="1"/>
</dbReference>
<dbReference type="GO" id="GO:0000160">
    <property type="term" value="P:phosphorelay signal transduction system"/>
    <property type="evidence" value="ECO:0007669"/>
    <property type="project" value="UniProtKB-KW"/>
</dbReference>
<dbReference type="GO" id="GO:1902201">
    <property type="term" value="P:negative regulation of bacterial-type flagellum-dependent cell motility"/>
    <property type="evidence" value="ECO:0007669"/>
    <property type="project" value="TreeGrafter"/>
</dbReference>
<sequence>MTPINPLMPDAIILFRNRLGWILSNSFITSWRDNMARILIVDDNPKTRLMLRRHLTKAGYEIFEAENGEEALESIKNFLPDVVLLDLMMPGMTGFEVCQTLRKYPQSELVYIIILTGVTADEHKVEGLDKGADDYVTKPFNIDELLARIRVGLRTVEKKRNAVIDSLTKLYNRYFFEIYLAQEVERANRYQHELTLIMGDIDHFKTINDTYGHLVGDAVLTEMSRILRKHCRQSDIPARWGGEEFAILLPNTDISGGQALAERIRQAITTHPFEHGHHITVSFGVATLTHDDGRDLVRRADAALYTAKQAGRNTVVSDT</sequence>
<gene>
    <name evidence="9" type="ORF">GF339_15830</name>
</gene>
<feature type="domain" description="Response regulatory" evidence="7">
    <location>
        <begin position="37"/>
        <end position="153"/>
    </location>
</feature>
<dbReference type="FunFam" id="3.40.50.2300:FF:000001">
    <property type="entry name" value="DNA-binding response regulator PhoB"/>
    <property type="match status" value="1"/>
</dbReference>
<feature type="domain" description="GGDEF" evidence="8">
    <location>
        <begin position="192"/>
        <end position="319"/>
    </location>
</feature>
<evidence type="ECO:0000313" key="10">
    <source>
        <dbReference type="Proteomes" id="UP000649604"/>
    </source>
</evidence>
<dbReference type="GO" id="GO:0052621">
    <property type="term" value="F:diguanylate cyclase activity"/>
    <property type="evidence" value="ECO:0007669"/>
    <property type="project" value="TreeGrafter"/>
</dbReference>
<dbReference type="Pfam" id="PF00990">
    <property type="entry name" value="GGDEF"/>
    <property type="match status" value="1"/>
</dbReference>
<keyword evidence="2" id="KW-0902">Two-component regulatory system</keyword>
<dbReference type="SMART" id="SM00267">
    <property type="entry name" value="GGDEF"/>
    <property type="match status" value="1"/>
</dbReference>
<dbReference type="Proteomes" id="UP000649604">
    <property type="component" value="Unassembled WGS sequence"/>
</dbReference>
<protein>
    <submittedName>
        <fullName evidence="9">Diguanylate cyclase</fullName>
    </submittedName>
</protein>
<evidence type="ECO:0000256" key="1">
    <source>
        <dbReference type="ARBA" id="ARBA00022553"/>
    </source>
</evidence>
<dbReference type="FunFam" id="3.30.70.270:FF:000001">
    <property type="entry name" value="Diguanylate cyclase domain protein"/>
    <property type="match status" value="1"/>
</dbReference>
<proteinExistence type="predicted"/>
<dbReference type="GO" id="GO:0005886">
    <property type="term" value="C:plasma membrane"/>
    <property type="evidence" value="ECO:0007669"/>
    <property type="project" value="TreeGrafter"/>
</dbReference>
<evidence type="ECO:0000259" key="8">
    <source>
        <dbReference type="PROSITE" id="PS50887"/>
    </source>
</evidence>
<evidence type="ECO:0000259" key="7">
    <source>
        <dbReference type="PROSITE" id="PS50110"/>
    </source>
</evidence>
<keyword evidence="4" id="KW-0238">DNA-binding</keyword>
<dbReference type="InterPro" id="IPR011006">
    <property type="entry name" value="CheY-like_superfamily"/>
</dbReference>
<reference evidence="9" key="1">
    <citation type="submission" date="2019-11" db="EMBL/GenBank/DDBJ databases">
        <title>Microbial mats filling the niche in hypersaline microbial mats.</title>
        <authorList>
            <person name="Wong H.L."/>
            <person name="Macleod F.I."/>
            <person name="White R.A. III"/>
            <person name="Burns B.P."/>
        </authorList>
    </citation>
    <scope>NUCLEOTIDE SEQUENCE</scope>
    <source>
        <strain evidence="9">Rbin_158</strain>
    </source>
</reference>
<dbReference type="PANTHER" id="PTHR45138:SF9">
    <property type="entry name" value="DIGUANYLATE CYCLASE DGCM-RELATED"/>
    <property type="match status" value="1"/>
</dbReference>
<comment type="caution">
    <text evidence="9">The sequence shown here is derived from an EMBL/GenBank/DDBJ whole genome shotgun (WGS) entry which is preliminary data.</text>
</comment>